<evidence type="ECO:0000256" key="11">
    <source>
        <dbReference type="HAMAP-Rule" id="MF_01807"/>
    </source>
</evidence>
<dbReference type="InterPro" id="IPR010998">
    <property type="entry name" value="Integrase_recombinase_N"/>
</dbReference>
<dbReference type="InterPro" id="IPR044068">
    <property type="entry name" value="CB"/>
</dbReference>
<dbReference type="PROSITE" id="PS51900">
    <property type="entry name" value="CB"/>
    <property type="match status" value="1"/>
</dbReference>
<evidence type="ECO:0000259" key="12">
    <source>
        <dbReference type="PROSITE" id="PS51898"/>
    </source>
</evidence>
<feature type="active site" evidence="11">
    <location>
        <position position="191"/>
    </location>
</feature>
<keyword evidence="5 11" id="KW-0132">Cell division</keyword>
<evidence type="ECO:0000256" key="10">
    <source>
        <dbReference type="ARBA" id="ARBA00023306"/>
    </source>
</evidence>
<dbReference type="SUPFAM" id="SSF56349">
    <property type="entry name" value="DNA breaking-rejoining enzymes"/>
    <property type="match status" value="1"/>
</dbReference>
<dbReference type="Gene3D" id="1.10.443.10">
    <property type="entry name" value="Intergrase catalytic core"/>
    <property type="match status" value="1"/>
</dbReference>
<keyword evidence="15" id="KW-1185">Reference proteome</keyword>
<reference evidence="14 15" key="1">
    <citation type="submission" date="2023-09" db="EMBL/GenBank/DDBJ databases">
        <authorList>
            <person name="Rey-Velasco X."/>
        </authorList>
    </citation>
    <scope>NUCLEOTIDE SEQUENCE [LARGE SCALE GENOMIC DNA]</scope>
    <source>
        <strain evidence="14 15">W345</strain>
    </source>
</reference>
<feature type="active site" evidence="11">
    <location>
        <position position="167"/>
    </location>
</feature>
<evidence type="ECO:0000256" key="6">
    <source>
        <dbReference type="ARBA" id="ARBA00022829"/>
    </source>
</evidence>
<evidence type="ECO:0000313" key="14">
    <source>
        <dbReference type="EMBL" id="MDT0499001.1"/>
    </source>
</evidence>
<dbReference type="InterPro" id="IPR011010">
    <property type="entry name" value="DNA_brk_join_enz"/>
</dbReference>
<dbReference type="EMBL" id="JAVRIC010000032">
    <property type="protein sequence ID" value="MDT0499001.1"/>
    <property type="molecule type" value="Genomic_DNA"/>
</dbReference>
<evidence type="ECO:0000256" key="3">
    <source>
        <dbReference type="ARBA" id="ARBA00015810"/>
    </source>
</evidence>
<keyword evidence="9 11" id="KW-0233">DNA recombination</keyword>
<dbReference type="HAMAP" id="MF_01807">
    <property type="entry name" value="Recomb_XerD"/>
    <property type="match status" value="1"/>
</dbReference>
<proteinExistence type="inferred from homology"/>
<feature type="domain" description="Core-binding (CB)" evidence="13">
    <location>
        <begin position="17"/>
        <end position="106"/>
    </location>
</feature>
<keyword evidence="8 11" id="KW-0238">DNA-binding</keyword>
<dbReference type="Pfam" id="PF02899">
    <property type="entry name" value="Phage_int_SAM_1"/>
    <property type="match status" value="1"/>
</dbReference>
<comment type="caution">
    <text evidence="14">The sequence shown here is derived from an EMBL/GenBank/DDBJ whole genome shotgun (WGS) entry which is preliminary data.</text>
</comment>
<keyword evidence="6 11" id="KW-0159">Chromosome partition</keyword>
<dbReference type="NCBIfam" id="TIGR02225">
    <property type="entry name" value="recomb_XerD"/>
    <property type="match status" value="1"/>
</dbReference>
<dbReference type="Proteomes" id="UP001254608">
    <property type="component" value="Unassembled WGS sequence"/>
</dbReference>
<dbReference type="PROSITE" id="PS51898">
    <property type="entry name" value="TYR_RECOMBINASE"/>
    <property type="match status" value="1"/>
</dbReference>
<comment type="function">
    <text evidence="11">Site-specific tyrosine recombinase, which acts by catalyzing the cutting and rejoining of the recombining DNA molecules. The XerC-XerD complex is essential to convert dimers of the bacterial chromosome into monomers to permit their segregation at cell division. It also contributes to the segregational stability of plasmids.</text>
</comment>
<dbReference type="InterPro" id="IPR004107">
    <property type="entry name" value="Integrase_SAM-like_N"/>
</dbReference>
<evidence type="ECO:0000256" key="2">
    <source>
        <dbReference type="ARBA" id="ARBA00010450"/>
    </source>
</evidence>
<dbReference type="PANTHER" id="PTHR30349:SF90">
    <property type="entry name" value="TYROSINE RECOMBINASE XERD"/>
    <property type="match status" value="1"/>
</dbReference>
<dbReference type="RefSeq" id="WP_311366413.1">
    <property type="nucleotide sequence ID" value="NZ_JAVRIC010000032.1"/>
</dbReference>
<name>A0ABU2WMD0_9GAMM</name>
<accession>A0ABU2WMD0</accession>
<dbReference type="InterPro" id="IPR023009">
    <property type="entry name" value="Tyrosine_recombinase_XerC/XerD"/>
</dbReference>
<dbReference type="Gene3D" id="1.10.150.130">
    <property type="match status" value="1"/>
</dbReference>
<dbReference type="InterPro" id="IPR013762">
    <property type="entry name" value="Integrase-like_cat_sf"/>
</dbReference>
<comment type="subunit">
    <text evidence="11">Forms a cyclic heterotetrameric complex composed of two molecules of XerC and two molecules of XerD.</text>
</comment>
<feature type="active site" evidence="11">
    <location>
        <position position="262"/>
    </location>
</feature>
<evidence type="ECO:0000256" key="4">
    <source>
        <dbReference type="ARBA" id="ARBA00022490"/>
    </source>
</evidence>
<keyword evidence="4 11" id="KW-0963">Cytoplasm</keyword>
<dbReference type="PANTHER" id="PTHR30349">
    <property type="entry name" value="PHAGE INTEGRASE-RELATED"/>
    <property type="match status" value="1"/>
</dbReference>
<evidence type="ECO:0000259" key="13">
    <source>
        <dbReference type="PROSITE" id="PS51900"/>
    </source>
</evidence>
<evidence type="ECO:0000256" key="1">
    <source>
        <dbReference type="ARBA" id="ARBA00004496"/>
    </source>
</evidence>
<evidence type="ECO:0000256" key="7">
    <source>
        <dbReference type="ARBA" id="ARBA00022908"/>
    </source>
</evidence>
<gene>
    <name evidence="11 14" type="primary">xerD</name>
    <name evidence="14" type="ORF">RM530_16785</name>
</gene>
<dbReference type="InterPro" id="IPR050090">
    <property type="entry name" value="Tyrosine_recombinase_XerCD"/>
</dbReference>
<keyword evidence="10 11" id="KW-0131">Cell cycle</keyword>
<evidence type="ECO:0000256" key="8">
    <source>
        <dbReference type="ARBA" id="ARBA00023125"/>
    </source>
</evidence>
<feature type="active site" evidence="11">
    <location>
        <position position="288"/>
    </location>
</feature>
<feature type="domain" description="Tyr recombinase" evidence="12">
    <location>
        <begin position="127"/>
        <end position="310"/>
    </location>
</feature>
<organism evidence="14 15">
    <name type="scientific">Banduia mediterranea</name>
    <dbReference type="NCBI Taxonomy" id="3075609"/>
    <lineage>
        <taxon>Bacteria</taxon>
        <taxon>Pseudomonadati</taxon>
        <taxon>Pseudomonadota</taxon>
        <taxon>Gammaproteobacteria</taxon>
        <taxon>Nevskiales</taxon>
        <taxon>Algiphilaceae</taxon>
        <taxon>Banduia</taxon>
    </lineage>
</organism>
<comment type="subcellular location">
    <subcellularLocation>
        <location evidence="1 11">Cytoplasm</location>
    </subcellularLocation>
</comment>
<dbReference type="Pfam" id="PF00589">
    <property type="entry name" value="Phage_integrase"/>
    <property type="match status" value="1"/>
</dbReference>
<evidence type="ECO:0000256" key="5">
    <source>
        <dbReference type="ARBA" id="ARBA00022618"/>
    </source>
</evidence>
<dbReference type="InterPro" id="IPR011932">
    <property type="entry name" value="Recomb_XerD"/>
</dbReference>
<dbReference type="CDD" id="cd00798">
    <property type="entry name" value="INT_XerDC_C"/>
    <property type="match status" value="1"/>
</dbReference>
<evidence type="ECO:0000256" key="9">
    <source>
        <dbReference type="ARBA" id="ARBA00023172"/>
    </source>
</evidence>
<feature type="active site" description="O-(3'-phospho-DNA)-tyrosine intermediate" evidence="11">
    <location>
        <position position="297"/>
    </location>
</feature>
<evidence type="ECO:0000313" key="15">
    <source>
        <dbReference type="Proteomes" id="UP001254608"/>
    </source>
</evidence>
<dbReference type="InterPro" id="IPR002104">
    <property type="entry name" value="Integrase_catalytic"/>
</dbReference>
<comment type="similarity">
    <text evidence="2 11">Belongs to the 'phage' integrase family. XerD subfamily.</text>
</comment>
<sequence length="316" mass="35613">MPRHRYAESLLPPRPAAQDEARIERFVDAVWLEQGLSAQTQSAYRSDLGLLARWLLGRNRSLERASEADLKAYFAWRAREPDGWPFAARTQARLLSSLRRFYQQLLRDGERRDDPSARISGPRLGRPLPKTLSGHDVERLLAAPPVGEPLGLRDRAMLELMYASGLRVSELVSLRSDQYSPNAQAVQLVGKGGRERLVPVGDEADHWLGRYLEQARPVLIRGRASEVLFVSQQGGAMSRQNFWLRLKAHAQAAGIRQTLSPHTLRHAFATHLVDHGADLRVVQMLLGHSDLSTTQIYTHVARARLKSLHARHHPRG</sequence>
<dbReference type="NCBIfam" id="NF001399">
    <property type="entry name" value="PRK00283.1"/>
    <property type="match status" value="1"/>
</dbReference>
<keyword evidence="7 11" id="KW-0229">DNA integration</keyword>
<dbReference type="SUPFAM" id="SSF47823">
    <property type="entry name" value="lambda integrase-like, N-terminal domain"/>
    <property type="match status" value="1"/>
</dbReference>
<dbReference type="HAMAP" id="MF_01808">
    <property type="entry name" value="Recomb_XerC_XerD"/>
    <property type="match status" value="1"/>
</dbReference>
<protein>
    <recommendedName>
        <fullName evidence="3 11">Tyrosine recombinase XerD</fullName>
    </recommendedName>
</protein>
<feature type="active site" evidence="11">
    <location>
        <position position="265"/>
    </location>
</feature>